<reference evidence="8" key="1">
    <citation type="submission" date="2022-10" db="EMBL/GenBank/DDBJ databases">
        <title>The WGS of Solirubrobacter ginsenosidimutans DSM 21036.</title>
        <authorList>
            <person name="Jiang Z."/>
        </authorList>
    </citation>
    <scope>NUCLEOTIDE SEQUENCE</scope>
    <source>
        <strain evidence="8">DSM 21036</strain>
    </source>
</reference>
<dbReference type="AlphaFoldDB" id="A0A9X3MRX6"/>
<evidence type="ECO:0000256" key="2">
    <source>
        <dbReference type="ARBA" id="ARBA00023015"/>
    </source>
</evidence>
<comment type="similarity">
    <text evidence="1">Belongs to the sigma-70 factor family. ECF subfamily.</text>
</comment>
<name>A0A9X3MRX6_9ACTN</name>
<gene>
    <name evidence="8" type="ORF">OM076_14780</name>
</gene>
<dbReference type="NCBIfam" id="TIGR02937">
    <property type="entry name" value="sigma70-ECF"/>
    <property type="match status" value="1"/>
</dbReference>
<keyword evidence="3" id="KW-0731">Sigma factor</keyword>
<evidence type="ECO:0000259" key="6">
    <source>
        <dbReference type="Pfam" id="PF04542"/>
    </source>
</evidence>
<dbReference type="InterPro" id="IPR036388">
    <property type="entry name" value="WH-like_DNA-bd_sf"/>
</dbReference>
<keyword evidence="2" id="KW-0805">Transcription regulation</keyword>
<dbReference type="InterPro" id="IPR014284">
    <property type="entry name" value="RNA_pol_sigma-70_dom"/>
</dbReference>
<dbReference type="Proteomes" id="UP001149140">
    <property type="component" value="Unassembled WGS sequence"/>
</dbReference>
<evidence type="ECO:0000313" key="9">
    <source>
        <dbReference type="Proteomes" id="UP001149140"/>
    </source>
</evidence>
<dbReference type="InterPro" id="IPR039425">
    <property type="entry name" value="RNA_pol_sigma-70-like"/>
</dbReference>
<dbReference type="SUPFAM" id="SSF88659">
    <property type="entry name" value="Sigma3 and sigma4 domains of RNA polymerase sigma factors"/>
    <property type="match status" value="1"/>
</dbReference>
<dbReference type="RefSeq" id="WP_270040754.1">
    <property type="nucleotide sequence ID" value="NZ_JAPDOD010000012.1"/>
</dbReference>
<dbReference type="GO" id="GO:0016987">
    <property type="term" value="F:sigma factor activity"/>
    <property type="evidence" value="ECO:0007669"/>
    <property type="project" value="UniProtKB-KW"/>
</dbReference>
<feature type="domain" description="RNA polymerase sigma-70 region 4" evidence="7">
    <location>
        <begin position="158"/>
        <end position="207"/>
    </location>
</feature>
<dbReference type="InterPro" id="IPR007630">
    <property type="entry name" value="RNA_pol_sigma70_r4"/>
</dbReference>
<sequence>MSPTVILHHHVVDDYLRSVQAERTARFSRRRPPSKATGLDGLVARAATGDEFAWAELVRRFEPHLLRVARSHGLSLHEAEDAVQDTWLRLMRGIGGVREPHALGGWLTTTARRESLRMRERGSHELPTADDLGGATTASDEAEAHLDAAACRAAVTRALDSLPPRHRDLMRALFDEAAGSYHDIARDLGIPVGSIGPIRGRCLEQLRRNAHLRLVAEAFD</sequence>
<evidence type="ECO:0000256" key="5">
    <source>
        <dbReference type="ARBA" id="ARBA00023163"/>
    </source>
</evidence>
<evidence type="ECO:0000313" key="8">
    <source>
        <dbReference type="EMBL" id="MDA0161539.1"/>
    </source>
</evidence>
<dbReference type="GO" id="GO:0006352">
    <property type="term" value="P:DNA-templated transcription initiation"/>
    <property type="evidence" value="ECO:0007669"/>
    <property type="project" value="InterPro"/>
</dbReference>
<organism evidence="8 9">
    <name type="scientific">Solirubrobacter ginsenosidimutans</name>
    <dbReference type="NCBI Taxonomy" id="490573"/>
    <lineage>
        <taxon>Bacteria</taxon>
        <taxon>Bacillati</taxon>
        <taxon>Actinomycetota</taxon>
        <taxon>Thermoleophilia</taxon>
        <taxon>Solirubrobacterales</taxon>
        <taxon>Solirubrobacteraceae</taxon>
        <taxon>Solirubrobacter</taxon>
    </lineage>
</organism>
<evidence type="ECO:0000259" key="7">
    <source>
        <dbReference type="Pfam" id="PF04545"/>
    </source>
</evidence>
<dbReference type="PANTHER" id="PTHR43133:SF8">
    <property type="entry name" value="RNA POLYMERASE SIGMA FACTOR HI_1459-RELATED"/>
    <property type="match status" value="1"/>
</dbReference>
<dbReference type="InterPro" id="IPR007627">
    <property type="entry name" value="RNA_pol_sigma70_r2"/>
</dbReference>
<dbReference type="PANTHER" id="PTHR43133">
    <property type="entry name" value="RNA POLYMERASE ECF-TYPE SIGMA FACTO"/>
    <property type="match status" value="1"/>
</dbReference>
<dbReference type="Pfam" id="PF04542">
    <property type="entry name" value="Sigma70_r2"/>
    <property type="match status" value="1"/>
</dbReference>
<dbReference type="EMBL" id="JAPDOD010000012">
    <property type="protein sequence ID" value="MDA0161539.1"/>
    <property type="molecule type" value="Genomic_DNA"/>
</dbReference>
<feature type="domain" description="RNA polymerase sigma-70 region 2" evidence="6">
    <location>
        <begin position="57"/>
        <end position="121"/>
    </location>
</feature>
<dbReference type="Pfam" id="PF04545">
    <property type="entry name" value="Sigma70_r4"/>
    <property type="match status" value="1"/>
</dbReference>
<dbReference type="SUPFAM" id="SSF88946">
    <property type="entry name" value="Sigma2 domain of RNA polymerase sigma factors"/>
    <property type="match status" value="1"/>
</dbReference>
<dbReference type="GO" id="GO:0003677">
    <property type="term" value="F:DNA binding"/>
    <property type="evidence" value="ECO:0007669"/>
    <property type="project" value="UniProtKB-KW"/>
</dbReference>
<evidence type="ECO:0000256" key="3">
    <source>
        <dbReference type="ARBA" id="ARBA00023082"/>
    </source>
</evidence>
<keyword evidence="4" id="KW-0238">DNA-binding</keyword>
<evidence type="ECO:0000256" key="4">
    <source>
        <dbReference type="ARBA" id="ARBA00023125"/>
    </source>
</evidence>
<dbReference type="Gene3D" id="1.10.1740.10">
    <property type="match status" value="1"/>
</dbReference>
<accession>A0A9X3MRX6</accession>
<comment type="caution">
    <text evidence="8">The sequence shown here is derived from an EMBL/GenBank/DDBJ whole genome shotgun (WGS) entry which is preliminary data.</text>
</comment>
<keyword evidence="5" id="KW-0804">Transcription</keyword>
<proteinExistence type="inferred from homology"/>
<evidence type="ECO:0000256" key="1">
    <source>
        <dbReference type="ARBA" id="ARBA00010641"/>
    </source>
</evidence>
<dbReference type="Gene3D" id="1.10.10.10">
    <property type="entry name" value="Winged helix-like DNA-binding domain superfamily/Winged helix DNA-binding domain"/>
    <property type="match status" value="1"/>
</dbReference>
<dbReference type="InterPro" id="IPR013325">
    <property type="entry name" value="RNA_pol_sigma_r2"/>
</dbReference>
<dbReference type="InterPro" id="IPR013324">
    <property type="entry name" value="RNA_pol_sigma_r3/r4-like"/>
</dbReference>
<keyword evidence="9" id="KW-1185">Reference proteome</keyword>
<protein>
    <submittedName>
        <fullName evidence="8">Sigma-70 family RNA polymerase sigma factor</fullName>
    </submittedName>
</protein>